<evidence type="ECO:0000259" key="7">
    <source>
        <dbReference type="Pfam" id="PF00933"/>
    </source>
</evidence>
<dbReference type="STRING" id="1423755.FC40_GL001389"/>
<proteinExistence type="inferred from homology"/>
<name>A0A0R1WU92_9LACO</name>
<feature type="domain" description="Glycoside hydrolase family 3 N-terminal" evidence="7">
    <location>
        <begin position="49"/>
        <end position="365"/>
    </location>
</feature>
<dbReference type="InterPro" id="IPR001764">
    <property type="entry name" value="Glyco_hydro_3_N"/>
</dbReference>
<dbReference type="InterPro" id="IPR050226">
    <property type="entry name" value="NagZ_Beta-hexosaminidase"/>
</dbReference>
<keyword evidence="9" id="KW-1185">Reference proteome</keyword>
<evidence type="ECO:0000256" key="3">
    <source>
        <dbReference type="ARBA" id="ARBA00012663"/>
    </source>
</evidence>
<reference evidence="8 9" key="1">
    <citation type="journal article" date="2015" name="Genome Announc.">
        <title>Expanding the biotechnology potential of lactobacilli through comparative genomics of 213 strains and associated genera.</title>
        <authorList>
            <person name="Sun Z."/>
            <person name="Harris H.M."/>
            <person name="McCann A."/>
            <person name="Guo C."/>
            <person name="Argimon S."/>
            <person name="Zhang W."/>
            <person name="Yang X."/>
            <person name="Jeffery I.B."/>
            <person name="Cooney J.C."/>
            <person name="Kagawa T.F."/>
            <person name="Liu W."/>
            <person name="Song Y."/>
            <person name="Salvetti E."/>
            <person name="Wrobel A."/>
            <person name="Rasinkangas P."/>
            <person name="Parkhill J."/>
            <person name="Rea M.C."/>
            <person name="O'Sullivan O."/>
            <person name="Ritari J."/>
            <person name="Douillard F.P."/>
            <person name="Paul Ross R."/>
            <person name="Yang R."/>
            <person name="Briner A.E."/>
            <person name="Felis G.E."/>
            <person name="de Vos W.M."/>
            <person name="Barrangou R."/>
            <person name="Klaenhammer T.R."/>
            <person name="Caufield P.W."/>
            <person name="Cui Y."/>
            <person name="Zhang H."/>
            <person name="O'Toole P.W."/>
        </authorList>
    </citation>
    <scope>NUCLEOTIDE SEQUENCE [LARGE SCALE GENOMIC DNA]</scope>
    <source>
        <strain evidence="8 9">DSM 18933</strain>
    </source>
</reference>
<keyword evidence="5" id="KW-0326">Glycosidase</keyword>
<evidence type="ECO:0000256" key="2">
    <source>
        <dbReference type="ARBA" id="ARBA00005336"/>
    </source>
</evidence>
<dbReference type="EC" id="3.2.1.52" evidence="3"/>
<keyword evidence="6" id="KW-0732">Signal</keyword>
<dbReference type="eggNOG" id="COG1472">
    <property type="taxonomic scope" value="Bacteria"/>
</dbReference>
<accession>A0A0R1WU92</accession>
<dbReference type="GO" id="GO:0005975">
    <property type="term" value="P:carbohydrate metabolic process"/>
    <property type="evidence" value="ECO:0007669"/>
    <property type="project" value="InterPro"/>
</dbReference>
<evidence type="ECO:0000256" key="1">
    <source>
        <dbReference type="ARBA" id="ARBA00001231"/>
    </source>
</evidence>
<keyword evidence="4" id="KW-0378">Hydrolase</keyword>
<evidence type="ECO:0000313" key="9">
    <source>
        <dbReference type="Proteomes" id="UP000051054"/>
    </source>
</evidence>
<organism evidence="8 9">
    <name type="scientific">Ligilactobacillus hayakitensis DSM 18933 = JCM 14209</name>
    <dbReference type="NCBI Taxonomy" id="1423755"/>
    <lineage>
        <taxon>Bacteria</taxon>
        <taxon>Bacillati</taxon>
        <taxon>Bacillota</taxon>
        <taxon>Bacilli</taxon>
        <taxon>Lactobacillales</taxon>
        <taxon>Lactobacillaceae</taxon>
        <taxon>Ligilactobacillus</taxon>
    </lineage>
</organism>
<dbReference type="PATRIC" id="fig|1423755.3.peg.1476"/>
<dbReference type="InterPro" id="IPR036962">
    <property type="entry name" value="Glyco_hydro_3_N_sf"/>
</dbReference>
<sequence>MKERRKMKKISQILGVVLASLMLTNAEVSAQKIPDTDAQIKKEVNEMSLDEKLGQLYVSPSVKAPKLQIEDIKKYHLGGVVLFGDDFTGNKEEFKEKLQSYQNNSEIPLLIATDQEGSSVSRLDSDPQLTNNRLFPSPQQMFAEQGMKGVVSEASQTAKILKDLGINWNFAPVADVAESSDSFIYERTLGEDYPTTATYIKKVVPAMQQQGVAATLKHFPGYGDAADTHVGFGETTKDKKTMQNEDLLPFKAGVKAKVDSIMVGHVVAKGLDKDHPASMSKKVNQYLRRDLKYQGVVLTDDLTMGAILDYAKDNHVNPDLLALQSGNDMILSNNYDNGIPEIKQAIKQGKLSEKQVDQSVYRVLKMKQKLHLK</sequence>
<dbReference type="SUPFAM" id="SSF51445">
    <property type="entry name" value="(Trans)glycosidases"/>
    <property type="match status" value="1"/>
</dbReference>
<gene>
    <name evidence="8" type="ORF">FC40_GL001389</name>
</gene>
<dbReference type="InterPro" id="IPR017853">
    <property type="entry name" value="GH"/>
</dbReference>
<dbReference type="GO" id="GO:0004563">
    <property type="term" value="F:beta-N-acetylhexosaminidase activity"/>
    <property type="evidence" value="ECO:0007669"/>
    <property type="project" value="UniProtKB-EC"/>
</dbReference>
<dbReference type="PANTHER" id="PTHR30480:SF13">
    <property type="entry name" value="BETA-HEXOSAMINIDASE"/>
    <property type="match status" value="1"/>
</dbReference>
<evidence type="ECO:0000313" key="8">
    <source>
        <dbReference type="EMBL" id="KRM19700.1"/>
    </source>
</evidence>
<evidence type="ECO:0000256" key="5">
    <source>
        <dbReference type="ARBA" id="ARBA00023295"/>
    </source>
</evidence>
<comment type="similarity">
    <text evidence="2">Belongs to the glycosyl hydrolase 3 family.</text>
</comment>
<evidence type="ECO:0000256" key="4">
    <source>
        <dbReference type="ARBA" id="ARBA00022801"/>
    </source>
</evidence>
<feature type="chain" id="PRO_5006412902" description="beta-N-acetylhexosaminidase" evidence="6">
    <location>
        <begin position="31"/>
        <end position="373"/>
    </location>
</feature>
<feature type="signal peptide" evidence="6">
    <location>
        <begin position="1"/>
        <end position="30"/>
    </location>
</feature>
<dbReference type="PANTHER" id="PTHR30480">
    <property type="entry name" value="BETA-HEXOSAMINIDASE-RELATED"/>
    <property type="match status" value="1"/>
</dbReference>
<protein>
    <recommendedName>
        <fullName evidence="3">beta-N-acetylhexosaminidase</fullName>
        <ecNumber evidence="3">3.2.1.52</ecNumber>
    </recommendedName>
</protein>
<comment type="caution">
    <text evidence="8">The sequence shown here is derived from an EMBL/GenBank/DDBJ whole genome shotgun (WGS) entry which is preliminary data.</text>
</comment>
<evidence type="ECO:0000256" key="6">
    <source>
        <dbReference type="SAM" id="SignalP"/>
    </source>
</evidence>
<dbReference type="RefSeq" id="WP_235804110.1">
    <property type="nucleotide sequence ID" value="NZ_AZGD01000034.1"/>
</dbReference>
<dbReference type="Proteomes" id="UP000051054">
    <property type="component" value="Unassembled WGS sequence"/>
</dbReference>
<dbReference type="GO" id="GO:0009254">
    <property type="term" value="P:peptidoglycan turnover"/>
    <property type="evidence" value="ECO:0007669"/>
    <property type="project" value="TreeGrafter"/>
</dbReference>
<dbReference type="EMBL" id="AZGD01000034">
    <property type="protein sequence ID" value="KRM19700.1"/>
    <property type="molecule type" value="Genomic_DNA"/>
</dbReference>
<comment type="catalytic activity">
    <reaction evidence="1">
        <text>Hydrolysis of terminal non-reducing N-acetyl-D-hexosamine residues in N-acetyl-beta-D-hexosaminides.</text>
        <dbReference type="EC" id="3.2.1.52"/>
    </reaction>
</comment>
<dbReference type="AlphaFoldDB" id="A0A0R1WU92"/>
<dbReference type="Pfam" id="PF00933">
    <property type="entry name" value="Glyco_hydro_3"/>
    <property type="match status" value="1"/>
</dbReference>
<dbReference type="Gene3D" id="3.20.20.300">
    <property type="entry name" value="Glycoside hydrolase, family 3, N-terminal domain"/>
    <property type="match status" value="1"/>
</dbReference>